<dbReference type="PANTHER" id="PTHR30543:SF21">
    <property type="entry name" value="NAD(P)H-DEPENDENT FMN REDUCTASE LOT6"/>
    <property type="match status" value="1"/>
</dbReference>
<dbReference type="GO" id="GO:0005829">
    <property type="term" value="C:cytosol"/>
    <property type="evidence" value="ECO:0007669"/>
    <property type="project" value="TreeGrafter"/>
</dbReference>
<evidence type="ECO:0000313" key="3">
    <source>
        <dbReference type="Proteomes" id="UP000191897"/>
    </source>
</evidence>
<dbReference type="Proteomes" id="UP000191897">
    <property type="component" value="Unassembled WGS sequence"/>
</dbReference>
<dbReference type="InterPro" id="IPR050712">
    <property type="entry name" value="NAD(P)H-dep_reductase"/>
</dbReference>
<proteinExistence type="predicted"/>
<dbReference type="GO" id="GO:0010181">
    <property type="term" value="F:FMN binding"/>
    <property type="evidence" value="ECO:0007669"/>
    <property type="project" value="TreeGrafter"/>
</dbReference>
<name>A0A1S7P0T0_AGRTU</name>
<dbReference type="PANTHER" id="PTHR30543">
    <property type="entry name" value="CHROMATE REDUCTASE"/>
    <property type="match status" value="1"/>
</dbReference>
<dbReference type="InterPro" id="IPR029039">
    <property type="entry name" value="Flavoprotein-like_sf"/>
</dbReference>
<dbReference type="InterPro" id="IPR005025">
    <property type="entry name" value="FMN_Rdtase-like_dom"/>
</dbReference>
<accession>A0A1S7P0T0</accession>
<dbReference type="Gene3D" id="3.40.50.360">
    <property type="match status" value="1"/>
</dbReference>
<dbReference type="GeneID" id="97365093"/>
<dbReference type="AlphaFoldDB" id="A0A1S7P0T0"/>
<protein>
    <recommendedName>
        <fullName evidence="1">NADPH-dependent FMN reductase-like domain-containing protein</fullName>
    </recommendedName>
</protein>
<gene>
    <name evidence="2" type="ORF">AGR4C_Cc150059</name>
</gene>
<dbReference type="EMBL" id="FBWC01000007">
    <property type="protein sequence ID" value="CUX14288.1"/>
    <property type="molecule type" value="Genomic_DNA"/>
</dbReference>
<reference evidence="2 3" key="1">
    <citation type="submission" date="2016-01" db="EMBL/GenBank/DDBJ databases">
        <authorList>
            <person name="Oliw E.H."/>
        </authorList>
    </citation>
    <scope>NUCLEOTIDE SEQUENCE [LARGE SCALE GENOMIC DNA]</scope>
    <source>
        <strain evidence="2 3">Kerr 14</strain>
    </source>
</reference>
<dbReference type="Pfam" id="PF03358">
    <property type="entry name" value="FMN_red"/>
    <property type="match status" value="1"/>
</dbReference>
<feature type="domain" description="NADPH-dependent FMN reductase-like" evidence="1">
    <location>
        <begin position="8"/>
        <end position="144"/>
    </location>
</feature>
<sequence length="190" mass="20678">MSDDTLSIRIIFGSARNPRFCDVVGQWLLDQLRALPGLELAVIDPRELDLPQDHAPERASVRQLRQSLDGADAFIVVTPEYNRSYPGALKVLIDSAYDEWGAKPVAFVSYGGISGGLRATEQLRPVFAELHAVTIRDVVSFANPWDRVDAAGQLDAGAAAAGALETMMNKLGWWARALKQARSATPYKGA</sequence>
<dbReference type="RefSeq" id="WP_003509456.1">
    <property type="nucleotide sequence ID" value="NZ_LT009730.1"/>
</dbReference>
<dbReference type="GO" id="GO:0016491">
    <property type="term" value="F:oxidoreductase activity"/>
    <property type="evidence" value="ECO:0007669"/>
    <property type="project" value="InterPro"/>
</dbReference>
<dbReference type="SUPFAM" id="SSF52218">
    <property type="entry name" value="Flavoproteins"/>
    <property type="match status" value="1"/>
</dbReference>
<organism evidence="2 3">
    <name type="scientific">Agrobacterium tumefaciens str. Kerr 14</name>
    <dbReference type="NCBI Taxonomy" id="1183424"/>
    <lineage>
        <taxon>Bacteria</taxon>
        <taxon>Pseudomonadati</taxon>
        <taxon>Pseudomonadota</taxon>
        <taxon>Alphaproteobacteria</taxon>
        <taxon>Hyphomicrobiales</taxon>
        <taxon>Rhizobiaceae</taxon>
        <taxon>Rhizobium/Agrobacterium group</taxon>
        <taxon>Agrobacterium</taxon>
        <taxon>Agrobacterium tumefaciens complex</taxon>
    </lineage>
</organism>
<evidence type="ECO:0000313" key="2">
    <source>
        <dbReference type="EMBL" id="CUX14288.1"/>
    </source>
</evidence>
<evidence type="ECO:0000259" key="1">
    <source>
        <dbReference type="Pfam" id="PF03358"/>
    </source>
</evidence>